<dbReference type="SUPFAM" id="SSF52972">
    <property type="entry name" value="ITPase-like"/>
    <property type="match status" value="1"/>
</dbReference>
<dbReference type="EC" id="3.6.1.9" evidence="9"/>
<feature type="site" description="Important for substrate specificity" evidence="9">
    <location>
        <position position="10"/>
    </location>
</feature>
<evidence type="ECO:0000256" key="4">
    <source>
        <dbReference type="ARBA" id="ARBA00022801"/>
    </source>
</evidence>
<comment type="caution">
    <text evidence="10">The sequence shown here is derived from an EMBL/GenBank/DDBJ whole genome shotgun (WGS) entry which is preliminary data.</text>
</comment>
<dbReference type="CDD" id="cd00555">
    <property type="entry name" value="Maf"/>
    <property type="match status" value="1"/>
</dbReference>
<proteinExistence type="inferred from homology"/>
<evidence type="ECO:0000256" key="8">
    <source>
        <dbReference type="ARBA" id="ARBA00060749"/>
    </source>
</evidence>
<evidence type="ECO:0000313" key="11">
    <source>
        <dbReference type="Proteomes" id="UP000189462"/>
    </source>
</evidence>
<evidence type="ECO:0000256" key="5">
    <source>
        <dbReference type="ARBA" id="ARBA00023080"/>
    </source>
</evidence>
<dbReference type="InterPro" id="IPR003697">
    <property type="entry name" value="Maf-like"/>
</dbReference>
<comment type="caution">
    <text evidence="9">Lacks conserved residue(s) required for the propagation of feature annotation.</text>
</comment>
<keyword evidence="4 9" id="KW-0378">Hydrolase</keyword>
<comment type="function">
    <text evidence="7">Nucleoside triphosphate pyrophosphatase that hydrolyzes 7-methyl-GTP (m(7)GTP). May have a dual role in cell division arrest and in preventing the incorporation of modified nucleotides into cellular nucleic acids.</text>
</comment>
<dbReference type="HAMAP" id="MF_00528">
    <property type="entry name" value="Maf"/>
    <property type="match status" value="1"/>
</dbReference>
<keyword evidence="3 9" id="KW-0963">Cytoplasm</keyword>
<dbReference type="Gene3D" id="3.90.950.10">
    <property type="match status" value="1"/>
</dbReference>
<comment type="function">
    <text evidence="9">Nucleoside triphosphate pyrophosphatase that hydrolyzes dTTP and UTP. May have a dual role in cell division arrest and in preventing the incorporation of modified nucleotides into cellular nucleic acids.</text>
</comment>
<evidence type="ECO:0000256" key="2">
    <source>
        <dbReference type="ARBA" id="ARBA00004496"/>
    </source>
</evidence>
<dbReference type="FunFam" id="3.90.950.10:FF:000005">
    <property type="entry name" value="7-methyl-GTP pyrophosphatase"/>
    <property type="match status" value="1"/>
</dbReference>
<dbReference type="PANTHER" id="PTHR43213:SF5">
    <property type="entry name" value="BIFUNCTIONAL DTTP_UTP PYROPHOSPHATASE_METHYLTRANSFERASE PROTEIN-RELATED"/>
    <property type="match status" value="1"/>
</dbReference>
<dbReference type="NCBIfam" id="TIGR00172">
    <property type="entry name" value="maf"/>
    <property type="match status" value="1"/>
</dbReference>
<comment type="catalytic activity">
    <reaction evidence="9">
        <text>UTP + H2O = UMP + diphosphate + H(+)</text>
        <dbReference type="Rhea" id="RHEA:29395"/>
        <dbReference type="ChEBI" id="CHEBI:15377"/>
        <dbReference type="ChEBI" id="CHEBI:15378"/>
        <dbReference type="ChEBI" id="CHEBI:33019"/>
        <dbReference type="ChEBI" id="CHEBI:46398"/>
        <dbReference type="ChEBI" id="CHEBI:57865"/>
        <dbReference type="EC" id="3.6.1.9"/>
    </reaction>
</comment>
<dbReference type="OrthoDB" id="9807767at2"/>
<organism evidence="10 11">
    <name type="scientific">Thioalkalivibrio denitrificans</name>
    <dbReference type="NCBI Taxonomy" id="108003"/>
    <lineage>
        <taxon>Bacteria</taxon>
        <taxon>Pseudomonadati</taxon>
        <taxon>Pseudomonadota</taxon>
        <taxon>Gammaproteobacteria</taxon>
        <taxon>Chromatiales</taxon>
        <taxon>Ectothiorhodospiraceae</taxon>
        <taxon>Thioalkalivibrio</taxon>
    </lineage>
</organism>
<evidence type="ECO:0000256" key="7">
    <source>
        <dbReference type="ARBA" id="ARBA00053369"/>
    </source>
</evidence>
<sequence length="191" mass="20205">MLILASSSPRRRELLQQIGVEFRVHAVDVDETPHPGEAPAAFAGRMALQKARAGWMAQSSGLPVLGADTVVSLDGSILGKPAGREDALHMLGRLSGNTHQVFSAVALVHGAREAVRLSETRVRVRTLTGREISAYWDSGEPADKAGAYAIQGLGALFVEHIEGSYSGVVGLPLYETGQLLDGFGVAHGGRR</sequence>
<evidence type="ECO:0000313" key="10">
    <source>
        <dbReference type="EMBL" id="OOG25888.1"/>
    </source>
</evidence>
<evidence type="ECO:0000256" key="9">
    <source>
        <dbReference type="HAMAP-Rule" id="MF_00528"/>
    </source>
</evidence>
<comment type="similarity">
    <text evidence="8">Belongs to the Maf family. YceF subfamily.</text>
</comment>
<protein>
    <recommendedName>
        <fullName evidence="9">dTTP/UTP pyrophosphatase</fullName>
        <shortName evidence="9">dTTPase/UTPase</shortName>
        <ecNumber evidence="9">3.6.1.9</ecNumber>
    </recommendedName>
    <alternativeName>
        <fullName evidence="9">Nucleoside triphosphate pyrophosphatase</fullName>
    </alternativeName>
    <alternativeName>
        <fullName evidence="9">Nucleotide pyrophosphatase</fullName>
        <shortName evidence="9">Nucleotide PPase</shortName>
    </alternativeName>
</protein>
<reference evidence="10 11" key="1">
    <citation type="submission" date="2017-02" db="EMBL/GenBank/DDBJ databases">
        <title>Genomic diversity within the haloalkaliphilic genus Thioalkalivibrio.</title>
        <authorList>
            <person name="Ahn A.-C."/>
            <person name="Meier-Kolthoff J."/>
            <person name="Overmars L."/>
            <person name="Richter M."/>
            <person name="Woyke T."/>
            <person name="Sorokin D.Y."/>
            <person name="Muyzer G."/>
        </authorList>
    </citation>
    <scope>NUCLEOTIDE SEQUENCE [LARGE SCALE GENOMIC DNA]</scope>
    <source>
        <strain evidence="10 11">ALJD</strain>
    </source>
</reference>
<dbReference type="AlphaFoldDB" id="A0A1V3NLY9"/>
<keyword evidence="11" id="KW-1185">Reference proteome</keyword>
<dbReference type="STRING" id="108003.B1C78_05840"/>
<dbReference type="RefSeq" id="WP_077278209.1">
    <property type="nucleotide sequence ID" value="NZ_MVBK01000034.1"/>
</dbReference>
<dbReference type="GO" id="GO:0036218">
    <property type="term" value="F:dTTP diphosphatase activity"/>
    <property type="evidence" value="ECO:0007669"/>
    <property type="project" value="RHEA"/>
</dbReference>
<evidence type="ECO:0000256" key="1">
    <source>
        <dbReference type="ARBA" id="ARBA00001968"/>
    </source>
</evidence>
<gene>
    <name evidence="10" type="ORF">B1C78_05840</name>
</gene>
<comment type="similarity">
    <text evidence="9">Belongs to the Maf family. YhdE subfamily.</text>
</comment>
<feature type="active site" description="Proton acceptor" evidence="9">
    <location>
        <position position="68"/>
    </location>
</feature>
<accession>A0A1V3NLY9</accession>
<dbReference type="GO" id="GO:0036221">
    <property type="term" value="F:UTP diphosphatase activity"/>
    <property type="evidence" value="ECO:0007669"/>
    <property type="project" value="RHEA"/>
</dbReference>
<comment type="subcellular location">
    <subcellularLocation>
        <location evidence="2 9">Cytoplasm</location>
    </subcellularLocation>
</comment>
<name>A0A1V3NLY9_9GAMM</name>
<dbReference type="PANTHER" id="PTHR43213">
    <property type="entry name" value="BIFUNCTIONAL DTTP/UTP PYROPHOSPHATASE/METHYLTRANSFERASE PROTEIN-RELATED"/>
    <property type="match status" value="1"/>
</dbReference>
<evidence type="ECO:0000256" key="3">
    <source>
        <dbReference type="ARBA" id="ARBA00022490"/>
    </source>
</evidence>
<dbReference type="GO" id="GO:0005737">
    <property type="term" value="C:cytoplasm"/>
    <property type="evidence" value="ECO:0007669"/>
    <property type="project" value="UniProtKB-SubCell"/>
</dbReference>
<comment type="catalytic activity">
    <reaction evidence="9">
        <text>dTTP + H2O = dTMP + diphosphate + H(+)</text>
        <dbReference type="Rhea" id="RHEA:28534"/>
        <dbReference type="ChEBI" id="CHEBI:15377"/>
        <dbReference type="ChEBI" id="CHEBI:15378"/>
        <dbReference type="ChEBI" id="CHEBI:33019"/>
        <dbReference type="ChEBI" id="CHEBI:37568"/>
        <dbReference type="ChEBI" id="CHEBI:63528"/>
        <dbReference type="EC" id="3.6.1.9"/>
    </reaction>
</comment>
<dbReference type="GO" id="GO:0009117">
    <property type="term" value="P:nucleotide metabolic process"/>
    <property type="evidence" value="ECO:0007669"/>
    <property type="project" value="UniProtKB-KW"/>
</dbReference>
<comment type="cofactor">
    <cofactor evidence="1 9">
        <name>a divalent metal cation</name>
        <dbReference type="ChEBI" id="CHEBI:60240"/>
    </cofactor>
</comment>
<feature type="site" description="Important for substrate specificity" evidence="9">
    <location>
        <position position="69"/>
    </location>
</feature>
<dbReference type="PIRSF" id="PIRSF006305">
    <property type="entry name" value="Maf"/>
    <property type="match status" value="1"/>
</dbReference>
<dbReference type="Proteomes" id="UP000189462">
    <property type="component" value="Unassembled WGS sequence"/>
</dbReference>
<keyword evidence="5 9" id="KW-0546">Nucleotide metabolism</keyword>
<dbReference type="EMBL" id="MVBK01000034">
    <property type="protein sequence ID" value="OOG25888.1"/>
    <property type="molecule type" value="Genomic_DNA"/>
</dbReference>
<dbReference type="Pfam" id="PF02545">
    <property type="entry name" value="Maf"/>
    <property type="match status" value="1"/>
</dbReference>
<evidence type="ECO:0000256" key="6">
    <source>
        <dbReference type="ARBA" id="ARBA00050213"/>
    </source>
</evidence>
<dbReference type="InterPro" id="IPR029001">
    <property type="entry name" value="ITPase-like_fam"/>
</dbReference>
<comment type="catalytic activity">
    <reaction evidence="6">
        <text>N(7)-methyl-GTP + H2O = N(7)-methyl-GMP + diphosphate + H(+)</text>
        <dbReference type="Rhea" id="RHEA:58744"/>
        <dbReference type="ChEBI" id="CHEBI:15377"/>
        <dbReference type="ChEBI" id="CHEBI:15378"/>
        <dbReference type="ChEBI" id="CHEBI:33019"/>
        <dbReference type="ChEBI" id="CHEBI:58285"/>
        <dbReference type="ChEBI" id="CHEBI:87133"/>
    </reaction>
</comment>
<feature type="site" description="Important for substrate specificity" evidence="9">
    <location>
        <position position="151"/>
    </location>
</feature>